<dbReference type="RefSeq" id="WP_153760871.1">
    <property type="nucleotide sequence ID" value="NZ_CP045851.1"/>
</dbReference>
<keyword evidence="1" id="KW-0472">Membrane</keyword>
<gene>
    <name evidence="2" type="ORF">GH723_17625</name>
</gene>
<reference evidence="2 3" key="1">
    <citation type="submission" date="2019-11" db="EMBL/GenBank/DDBJ databases">
        <authorList>
            <person name="He Y."/>
        </authorList>
    </citation>
    <scope>NUCLEOTIDE SEQUENCE [LARGE SCALE GENOMIC DNA]</scope>
    <source>
        <strain evidence="2 3">SCSIO 58843</strain>
    </source>
</reference>
<dbReference type="EMBL" id="CP045851">
    <property type="protein sequence ID" value="QGG96768.1"/>
    <property type="molecule type" value="Genomic_DNA"/>
</dbReference>
<accession>A0A5Q2RIT1</accession>
<feature type="transmembrane region" description="Helical" evidence="1">
    <location>
        <begin position="308"/>
        <end position="332"/>
    </location>
</feature>
<keyword evidence="1" id="KW-1133">Transmembrane helix</keyword>
<dbReference type="PROSITE" id="PS51318">
    <property type="entry name" value="TAT"/>
    <property type="match status" value="1"/>
</dbReference>
<evidence type="ECO:0000313" key="3">
    <source>
        <dbReference type="Proteomes" id="UP000334019"/>
    </source>
</evidence>
<dbReference type="InterPro" id="IPR006311">
    <property type="entry name" value="TAT_signal"/>
</dbReference>
<evidence type="ECO:0000256" key="1">
    <source>
        <dbReference type="SAM" id="Phobius"/>
    </source>
</evidence>
<name>A0A5Q2RIT1_9ACTN</name>
<protein>
    <recommendedName>
        <fullName evidence="4">LPXTG cell wall anchor domain-containing protein</fullName>
    </recommendedName>
</protein>
<dbReference type="KEGG" id="atq:GH723_17625"/>
<evidence type="ECO:0008006" key="4">
    <source>
        <dbReference type="Google" id="ProtNLM"/>
    </source>
</evidence>
<dbReference type="AlphaFoldDB" id="A0A5Q2RIT1"/>
<keyword evidence="1" id="KW-0812">Transmembrane</keyword>
<dbReference type="Proteomes" id="UP000334019">
    <property type="component" value="Chromosome"/>
</dbReference>
<organism evidence="2 3">
    <name type="scientific">Actinomarinicola tropica</name>
    <dbReference type="NCBI Taxonomy" id="2789776"/>
    <lineage>
        <taxon>Bacteria</taxon>
        <taxon>Bacillati</taxon>
        <taxon>Actinomycetota</taxon>
        <taxon>Acidimicrobiia</taxon>
        <taxon>Acidimicrobiales</taxon>
        <taxon>Iamiaceae</taxon>
        <taxon>Actinomarinicola</taxon>
    </lineage>
</organism>
<sequence length="342" mass="34938">MPHAPTDSPPRLRRRLGAAAALVTALLVGLVAVAPSALAYHPEPTASVACVEDAVVLDWTTTSWGGPELWGPDFYNEDVRVYVQYGDADGPLGGLTDIEIGSGAFTSESLSFSGTTTITPPEGATQVRVHSEALATWGSGQASIADPMQTTDWLALPGECGDVPPPPPVCEWDPQLPADDPECTPPPPPPMEIDVAASITYACDAPRQATVDVTSTGGASTFVVLVDGTVVETLADVEGAARASVAVPTDVASQVTVLVDGTEVAVQAVDPAECVEVGGVVTQPVPPTTAPPAPAAAPVLPRTGVSSGMLAVVAIALAGLGAVFLTTGRRAALVESEDRRRR</sequence>
<keyword evidence="3" id="KW-1185">Reference proteome</keyword>
<proteinExistence type="predicted"/>
<evidence type="ECO:0000313" key="2">
    <source>
        <dbReference type="EMBL" id="QGG96768.1"/>
    </source>
</evidence>